<dbReference type="Proteomes" id="UP001224775">
    <property type="component" value="Unassembled WGS sequence"/>
</dbReference>
<dbReference type="SUPFAM" id="SSF52266">
    <property type="entry name" value="SGNH hydrolase"/>
    <property type="match status" value="1"/>
</dbReference>
<organism evidence="2 3">
    <name type="scientific">Skeletonema marinoi</name>
    <dbReference type="NCBI Taxonomy" id="267567"/>
    <lineage>
        <taxon>Eukaryota</taxon>
        <taxon>Sar</taxon>
        <taxon>Stramenopiles</taxon>
        <taxon>Ochrophyta</taxon>
        <taxon>Bacillariophyta</taxon>
        <taxon>Coscinodiscophyceae</taxon>
        <taxon>Thalassiosirophycidae</taxon>
        <taxon>Thalassiosirales</taxon>
        <taxon>Skeletonemataceae</taxon>
        <taxon>Skeletonema</taxon>
        <taxon>Skeletonema marinoi-dohrnii complex</taxon>
    </lineage>
</organism>
<dbReference type="InterPro" id="IPR036514">
    <property type="entry name" value="SGNH_hydro_sf"/>
</dbReference>
<sequence>MATTNVRRAPPHNSRSLPLTSTICKCLLGFILSSWIICLYLMSTLIGCSPQNASIATSDLLLHRTTLVKDATILVQSTCQAEYSRIVSQQTPGLTPQDLLRSRALIGNQYRLEGVMEALSSRERPVVAVVAGGSISLGHGLANPDQHRYSNRLENWMNEMYPLSPESTTNQDNNKGQQRHKVINVASHGADSCSMAKRLNVMYSDLESKLPPSSDEPDLIILEFAVNDYEGQDHLVQVRYQASVFFEGFMDITLCSEVVIHSLLKRYKNTAIMFLEMQTAILPRKTGALLHMGVATHYQIPVISYAETLFHGFAELIHKLERMDPISYSFADSELVLGSGDNVTFLSTTTSSTLFPYPHGCSPCQPQNIISQFRQGGCKSICTFVDRSNIVRDRKLKCKANDIPSGRKECFVPYLAPDAVHPSAVGHGIVMDLLVHSLASAQRSSCEGAGTPYQNELPMTTFVAKTTNELKVREDFLVVNDVARIFSRWDQLKPVGNPNGFERYADDLLKQRMGWIATDAAGGSKITFPIVLPPGECYVVYVAILKSYNGMGTMMVEVRDYGDKKEMNEPPKHSTKKKVDGLWQSPISVWNDVQITEDNVAGCTGYCEVDITTDPTISGRDGNKVKILTVSARRCSRVQN</sequence>
<dbReference type="AlphaFoldDB" id="A0AAD8YC46"/>
<dbReference type="PANTHER" id="PTHR34407:SF1">
    <property type="entry name" value="SGNH HYDROLASE-TYPE ESTERASE DOMAIN-CONTAINING PROTEIN"/>
    <property type="match status" value="1"/>
</dbReference>
<dbReference type="EMBL" id="JATAAI010000011">
    <property type="protein sequence ID" value="KAK1742340.1"/>
    <property type="molecule type" value="Genomic_DNA"/>
</dbReference>
<evidence type="ECO:0000313" key="2">
    <source>
        <dbReference type="EMBL" id="KAK1742340.1"/>
    </source>
</evidence>
<gene>
    <name evidence="2" type="ORF">QTG54_006905</name>
</gene>
<protein>
    <recommendedName>
        <fullName evidence="4">SGNH hydrolase-type esterase domain-containing protein</fullName>
    </recommendedName>
</protein>
<keyword evidence="1" id="KW-0812">Transmembrane</keyword>
<keyword evidence="1" id="KW-1133">Transmembrane helix</keyword>
<reference evidence="2" key="1">
    <citation type="submission" date="2023-06" db="EMBL/GenBank/DDBJ databases">
        <title>Survivors Of The Sea: Transcriptome response of Skeletonema marinoi to long-term dormancy.</title>
        <authorList>
            <person name="Pinder M.I.M."/>
            <person name="Kourtchenko O."/>
            <person name="Robertson E.K."/>
            <person name="Larsson T."/>
            <person name="Maumus F."/>
            <person name="Osuna-Cruz C.M."/>
            <person name="Vancaester E."/>
            <person name="Stenow R."/>
            <person name="Vandepoele K."/>
            <person name="Ploug H."/>
            <person name="Bruchert V."/>
            <person name="Godhe A."/>
            <person name="Topel M."/>
        </authorList>
    </citation>
    <scope>NUCLEOTIDE SEQUENCE</scope>
    <source>
        <strain evidence="2">R05AC</strain>
    </source>
</reference>
<name>A0AAD8YC46_9STRA</name>
<accession>A0AAD8YC46</accession>
<proteinExistence type="predicted"/>
<feature type="transmembrane region" description="Helical" evidence="1">
    <location>
        <begin position="21"/>
        <end position="42"/>
    </location>
</feature>
<evidence type="ECO:0008006" key="4">
    <source>
        <dbReference type="Google" id="ProtNLM"/>
    </source>
</evidence>
<comment type="caution">
    <text evidence="2">The sequence shown here is derived from an EMBL/GenBank/DDBJ whole genome shotgun (WGS) entry which is preliminary data.</text>
</comment>
<keyword evidence="3" id="KW-1185">Reference proteome</keyword>
<evidence type="ECO:0000256" key="1">
    <source>
        <dbReference type="SAM" id="Phobius"/>
    </source>
</evidence>
<evidence type="ECO:0000313" key="3">
    <source>
        <dbReference type="Proteomes" id="UP001224775"/>
    </source>
</evidence>
<keyword evidence="1" id="KW-0472">Membrane</keyword>
<dbReference type="PANTHER" id="PTHR34407">
    <property type="entry name" value="EXPRESSED PROTEIN"/>
    <property type="match status" value="1"/>
</dbReference>
<dbReference type="Gene3D" id="3.40.50.1110">
    <property type="entry name" value="SGNH hydrolase"/>
    <property type="match status" value="1"/>
</dbReference>